<evidence type="ECO:0000313" key="8">
    <source>
        <dbReference type="Proteomes" id="UP001396334"/>
    </source>
</evidence>
<dbReference type="Pfam" id="PF00170">
    <property type="entry name" value="bZIP_1"/>
    <property type="match status" value="1"/>
</dbReference>
<evidence type="ECO:0000256" key="1">
    <source>
        <dbReference type="ARBA" id="ARBA00004123"/>
    </source>
</evidence>
<evidence type="ECO:0000259" key="6">
    <source>
        <dbReference type="PROSITE" id="PS50217"/>
    </source>
</evidence>
<keyword evidence="4" id="KW-0175">Coiled coil</keyword>
<dbReference type="PANTHER" id="PTHR22952">
    <property type="entry name" value="CAMP-RESPONSE ELEMENT BINDING PROTEIN-RELATED"/>
    <property type="match status" value="1"/>
</dbReference>
<evidence type="ECO:0000256" key="3">
    <source>
        <dbReference type="ARBA" id="ARBA00023242"/>
    </source>
</evidence>
<dbReference type="InterPro" id="IPR046347">
    <property type="entry name" value="bZIP_sf"/>
</dbReference>
<dbReference type="InterPro" id="IPR004827">
    <property type="entry name" value="bZIP"/>
</dbReference>
<dbReference type="CDD" id="cd14707">
    <property type="entry name" value="bZIP_plant_BZIP46"/>
    <property type="match status" value="1"/>
</dbReference>
<dbReference type="SUPFAM" id="SSF57959">
    <property type="entry name" value="Leucine zipper domain"/>
    <property type="match status" value="1"/>
</dbReference>
<dbReference type="SMART" id="SM00338">
    <property type="entry name" value="BRLZ"/>
    <property type="match status" value="1"/>
</dbReference>
<dbReference type="Gene3D" id="1.20.5.170">
    <property type="match status" value="1"/>
</dbReference>
<evidence type="ECO:0000313" key="7">
    <source>
        <dbReference type="EMBL" id="KAK9000537.1"/>
    </source>
</evidence>
<feature type="compositionally biased region" description="Low complexity" evidence="5">
    <location>
        <begin position="214"/>
        <end position="224"/>
    </location>
</feature>
<dbReference type="EMBL" id="JBBPBN010000037">
    <property type="protein sequence ID" value="KAK9000537.1"/>
    <property type="molecule type" value="Genomic_DNA"/>
</dbReference>
<evidence type="ECO:0000256" key="4">
    <source>
        <dbReference type="SAM" id="Coils"/>
    </source>
</evidence>
<keyword evidence="8" id="KW-1185">Reference proteome</keyword>
<dbReference type="PANTHER" id="PTHR22952:SF463">
    <property type="entry name" value="ABSCISIC ACID-INSENSITIVE 5-LIKE PROTEIN 7"/>
    <property type="match status" value="1"/>
</dbReference>
<dbReference type="PROSITE" id="PS50217">
    <property type="entry name" value="BZIP"/>
    <property type="match status" value="1"/>
</dbReference>
<evidence type="ECO:0000256" key="5">
    <source>
        <dbReference type="SAM" id="MobiDB-lite"/>
    </source>
</evidence>
<keyword evidence="2" id="KW-0238">DNA-binding</keyword>
<feature type="region of interest" description="Disordered" evidence="5">
    <location>
        <begin position="1"/>
        <end position="21"/>
    </location>
</feature>
<proteinExistence type="predicted"/>
<accession>A0ABR2QIN0</accession>
<protein>
    <recommendedName>
        <fullName evidence="6">BZIP domain-containing protein</fullName>
    </recommendedName>
</protein>
<keyword evidence="3" id="KW-0539">Nucleus</keyword>
<reference evidence="7 8" key="1">
    <citation type="journal article" date="2024" name="G3 (Bethesda)">
        <title>Genome assembly of Hibiscus sabdariffa L. provides insights into metabolisms of medicinal natural products.</title>
        <authorList>
            <person name="Kim T."/>
        </authorList>
    </citation>
    <scope>NUCLEOTIDE SEQUENCE [LARGE SCALE GENOMIC DNA]</scope>
    <source>
        <strain evidence="7">TK-2024</strain>
        <tissue evidence="7">Old leaves</tissue>
    </source>
</reference>
<name>A0ABR2QIN0_9ROSI</name>
<gene>
    <name evidence="7" type="ORF">V6N11_081030</name>
</gene>
<evidence type="ECO:0000256" key="2">
    <source>
        <dbReference type="ARBA" id="ARBA00023125"/>
    </source>
</evidence>
<feature type="domain" description="BZIP" evidence="6">
    <location>
        <begin position="325"/>
        <end position="374"/>
    </location>
</feature>
<dbReference type="InterPro" id="IPR043452">
    <property type="entry name" value="BZIP46-like"/>
</dbReference>
<dbReference type="PROSITE" id="PS00036">
    <property type="entry name" value="BZIP_BASIC"/>
    <property type="match status" value="1"/>
</dbReference>
<dbReference type="Proteomes" id="UP001396334">
    <property type="component" value="Unassembled WGS sequence"/>
</dbReference>
<comment type="subcellular location">
    <subcellularLocation>
        <location evidence="1">Nucleus</location>
    </subcellularLocation>
</comment>
<feature type="coiled-coil region" evidence="4">
    <location>
        <begin position="346"/>
        <end position="380"/>
    </location>
</feature>
<comment type="caution">
    <text evidence="7">The sequence shown here is derived from an EMBL/GenBank/DDBJ whole genome shotgun (WGS) entry which is preliminary data.</text>
</comment>
<sequence>MGSNLNFNNFGEAPSMEENGSKAMDHFPLARQSSIYSLTFDELQNTFGGLGKDFGSMNMDELLRNISTAGETQTVVTASVPGGESGVSGGNLQRQGSLTLPRTLSQRTVEEVWKDLFKENDGAGAGGANLPQRQQTLGEITLEEFLAKAGVVREDIQQIGMPNNTGFFDNNTGLALGFQQANGNNVFLSNNNSVLNQPPRLPLDIRGAKSSHSQQPQQQQHQPIFPKQQTVAFGPTMHLINPTQFVSPGAQGSVVGTSDRSVNTNLVQTTGLQSGGMGIVGLASPVNHISSDVISNNSIDTSSLSPVPYVLGRGRKRSAALEKVVERRQRRMIKNRESAARSRARKQAYTLELEAEVAKLKEMNQELQRKQEEVLEMQKNQMLEKLNRPWGDGKSSGSCNCRLQQPQSTLSGSIPLVSGMEKLRGVGVMTGTATTTSAAANENVEVPSGGGSASEAEAGPLLTGLMSSSPMLADTSGCNSGSAPAYELPGCTTEPERCVDPVVAGPFVEQLPTAHLESSPLGLSDHTLRSNANVQITDTINAPVGMGLAT</sequence>
<feature type="region of interest" description="Disordered" evidence="5">
    <location>
        <begin position="203"/>
        <end position="224"/>
    </location>
</feature>
<organism evidence="7 8">
    <name type="scientific">Hibiscus sabdariffa</name>
    <name type="common">roselle</name>
    <dbReference type="NCBI Taxonomy" id="183260"/>
    <lineage>
        <taxon>Eukaryota</taxon>
        <taxon>Viridiplantae</taxon>
        <taxon>Streptophyta</taxon>
        <taxon>Embryophyta</taxon>
        <taxon>Tracheophyta</taxon>
        <taxon>Spermatophyta</taxon>
        <taxon>Magnoliopsida</taxon>
        <taxon>eudicotyledons</taxon>
        <taxon>Gunneridae</taxon>
        <taxon>Pentapetalae</taxon>
        <taxon>rosids</taxon>
        <taxon>malvids</taxon>
        <taxon>Malvales</taxon>
        <taxon>Malvaceae</taxon>
        <taxon>Malvoideae</taxon>
        <taxon>Hibiscus</taxon>
    </lineage>
</organism>